<feature type="non-terminal residue" evidence="2">
    <location>
        <position position="934"/>
    </location>
</feature>
<gene>
    <name evidence="2" type="ORF">E7Z75_09425</name>
</gene>
<reference evidence="2" key="1">
    <citation type="submission" date="2019-04" db="EMBL/GenBank/DDBJ databases">
        <title>Evolution of Biomass-Degrading Anaerobic Consortia Revealed by Metagenomics.</title>
        <authorList>
            <person name="Peng X."/>
        </authorList>
    </citation>
    <scope>NUCLEOTIDE SEQUENCE</scope>
    <source>
        <strain evidence="2">SIG14</strain>
    </source>
</reference>
<keyword evidence="2" id="KW-0378">Hydrolase</keyword>
<sequence>MKLKFDSNLNYQTEAVKAVTDLFDGQSSMMSYFSINGQTGFDYLQFQDGEYKQESQQFGQGVGNRLTVSKHDILDNLRKVQTFHKLAPSESLGNLDFNIEMETGTGKTYVYLKTIFELNKKYGFTKFIIVVPSIAIKEGVYKTIQITQDHFKGLYDNVIYDYFVYDSSKLEQVRNFAVSSNIEIMIINIDAFNKSFTKGSLDSTKKTNNSNIIHRAQDKLSGYKPIDLIAETNPIVIIDEPQSVMGGKGEEAVEYLNPLCTLRYSATHKEIQNLVYKLDAVDAYEMDLVKGIEVASFESVDYHNKAYLKLISTTSDKNGIRAKLEVDAKVNGAIKRKIITVKQGTDLSEKRVTDRDIYTGYTVDEIYCGEGNEYVSFTQKPEILRIGVPVGELDDLAIKRAQIRKTIEEHLDKEIELNRKGIKVLSLFFIDKVSNYRLYDEEGNYHNGIYADIFEEEYKRIIQKPKYSTLYNYEELKNSASEVHNGYFSMDKKGAREYKQKKNGEFTLSKADDDTFNLIMKDKEKLLSFDSKLRFIFSHSALREGWDNPNVFQICTLNETTSNMKKRQEIGRGLRLCVNQDGERIHDKSTNILTVMANESYESFAKSLQSEMEEETGIKFGVIEKYTFAFITMENNKGELKPIGQQGSLEIFNHFKKMNYINGKGKVQDALKVAVLKENVSVPERFESIKEQIVQVTTKHTKSLPIKNANKKRKVKVNKQVLLSPDFKEFWDKIKHKTTYSVDFDTNDLIEKCSEALEEELNVHSPKLIYTKSGLVIDAAGVSVDENGKIPPSVVYTHEEEVALPDIITYLQNETYLTRKTIVKVLIESGTIEQFKKNPQEYMEETLRIIKREMNHMLLDGIKYTQLDDYYAQELFEEDELYGYLEKNLIESEHSVYDHIIYDSEVEKNFAESLEKDPEVILYAKLPGWFKINT</sequence>
<dbReference type="EMBL" id="SUTG01000073">
    <property type="protein sequence ID" value="MBE6513337.1"/>
    <property type="molecule type" value="Genomic_DNA"/>
</dbReference>
<dbReference type="Proteomes" id="UP000732619">
    <property type="component" value="Unassembled WGS sequence"/>
</dbReference>
<dbReference type="PANTHER" id="PTHR47396:SF1">
    <property type="entry name" value="ATP-DEPENDENT HELICASE IRC3-RELATED"/>
    <property type="match status" value="1"/>
</dbReference>
<name>A0A8T3VRI5_METOL</name>
<dbReference type="InterPro" id="IPR045572">
    <property type="entry name" value="RE_endonuc_C"/>
</dbReference>
<comment type="caution">
    <text evidence="2">The sequence shown here is derived from an EMBL/GenBank/DDBJ whole genome shotgun (WGS) entry which is preliminary data.</text>
</comment>
<dbReference type="InterPro" id="IPR006935">
    <property type="entry name" value="Helicase/UvrB_N"/>
</dbReference>
<dbReference type="Pfam" id="PF04851">
    <property type="entry name" value="ResIII"/>
    <property type="match status" value="1"/>
</dbReference>
<organism evidence="2 3">
    <name type="scientific">Methanobrevibacter olleyae</name>
    <dbReference type="NCBI Taxonomy" id="294671"/>
    <lineage>
        <taxon>Archaea</taxon>
        <taxon>Methanobacteriati</taxon>
        <taxon>Methanobacteriota</taxon>
        <taxon>Methanomada group</taxon>
        <taxon>Methanobacteria</taxon>
        <taxon>Methanobacteriales</taxon>
        <taxon>Methanobacteriaceae</taxon>
        <taxon>Methanobrevibacter</taxon>
    </lineage>
</organism>
<dbReference type="InterPro" id="IPR027417">
    <property type="entry name" value="P-loop_NTPase"/>
</dbReference>
<dbReference type="SUPFAM" id="SSF52540">
    <property type="entry name" value="P-loop containing nucleoside triphosphate hydrolases"/>
    <property type="match status" value="2"/>
</dbReference>
<dbReference type="InterPro" id="IPR014001">
    <property type="entry name" value="Helicase_ATP-bd"/>
</dbReference>
<keyword evidence="2" id="KW-0540">Nuclease</keyword>
<dbReference type="InterPro" id="IPR050742">
    <property type="entry name" value="Helicase_Restrict-Modif_Enz"/>
</dbReference>
<evidence type="ECO:0000259" key="1">
    <source>
        <dbReference type="SMART" id="SM00487"/>
    </source>
</evidence>
<keyword evidence="2" id="KW-0255">Endonuclease</keyword>
<dbReference type="Gene3D" id="3.40.50.300">
    <property type="entry name" value="P-loop containing nucleotide triphosphate hydrolases"/>
    <property type="match status" value="2"/>
</dbReference>
<dbReference type="PANTHER" id="PTHR47396">
    <property type="entry name" value="TYPE I RESTRICTION ENZYME ECOKI R PROTEIN"/>
    <property type="match status" value="1"/>
</dbReference>
<protein>
    <submittedName>
        <fullName evidence="2">Type III restriction endonuclease subunit R</fullName>
    </submittedName>
</protein>
<dbReference type="Pfam" id="PF19778">
    <property type="entry name" value="RE_endonuc"/>
    <property type="match status" value="1"/>
</dbReference>
<dbReference type="AlphaFoldDB" id="A0A8T3VRI5"/>
<accession>A0A8T3VRI5</accession>
<dbReference type="GO" id="GO:0015668">
    <property type="term" value="F:type III site-specific deoxyribonuclease activity"/>
    <property type="evidence" value="ECO:0007669"/>
    <property type="project" value="InterPro"/>
</dbReference>
<evidence type="ECO:0000313" key="3">
    <source>
        <dbReference type="Proteomes" id="UP000732619"/>
    </source>
</evidence>
<dbReference type="GO" id="GO:0005829">
    <property type="term" value="C:cytosol"/>
    <property type="evidence" value="ECO:0007669"/>
    <property type="project" value="TreeGrafter"/>
</dbReference>
<dbReference type="GO" id="GO:0005524">
    <property type="term" value="F:ATP binding"/>
    <property type="evidence" value="ECO:0007669"/>
    <property type="project" value="InterPro"/>
</dbReference>
<dbReference type="GO" id="GO:0120545">
    <property type="term" value="F:nucleic acid conformation isomerase activity"/>
    <property type="evidence" value="ECO:0007669"/>
    <property type="project" value="UniProtKB-ARBA"/>
</dbReference>
<proteinExistence type="predicted"/>
<feature type="domain" description="Helicase ATP-binding" evidence="1">
    <location>
        <begin position="73"/>
        <end position="295"/>
    </location>
</feature>
<evidence type="ECO:0000313" key="2">
    <source>
        <dbReference type="EMBL" id="MBE6513337.1"/>
    </source>
</evidence>
<dbReference type="SMART" id="SM00487">
    <property type="entry name" value="DEXDc"/>
    <property type="match status" value="1"/>
</dbReference>
<dbReference type="GO" id="GO:0003677">
    <property type="term" value="F:DNA binding"/>
    <property type="evidence" value="ECO:0007669"/>
    <property type="project" value="InterPro"/>
</dbReference>